<protein>
    <submittedName>
        <fullName evidence="10">ATP-binding cassette domain-containing protein</fullName>
    </submittedName>
</protein>
<dbReference type="GO" id="GO:0005524">
    <property type="term" value="F:ATP binding"/>
    <property type="evidence" value="ECO:0007669"/>
    <property type="project" value="UniProtKB-KW"/>
</dbReference>
<feature type="domain" description="ABC transporter" evidence="9">
    <location>
        <begin position="2"/>
        <end position="251"/>
    </location>
</feature>
<proteinExistence type="inferred from homology"/>
<keyword evidence="5" id="KW-0547">Nucleotide-binding</keyword>
<dbReference type="GO" id="GO:0042626">
    <property type="term" value="F:ATPase-coupled transmembrane transporter activity"/>
    <property type="evidence" value="ECO:0007669"/>
    <property type="project" value="TreeGrafter"/>
</dbReference>
<dbReference type="Gene3D" id="3.40.50.300">
    <property type="entry name" value="P-loop containing nucleotide triphosphate hydrolases"/>
    <property type="match status" value="1"/>
</dbReference>
<dbReference type="Proteomes" id="UP000305457">
    <property type="component" value="Chromosome"/>
</dbReference>
<dbReference type="InterPro" id="IPR003439">
    <property type="entry name" value="ABC_transporter-like_ATP-bd"/>
</dbReference>
<dbReference type="InterPro" id="IPR027417">
    <property type="entry name" value="P-loop_NTPase"/>
</dbReference>
<dbReference type="InterPro" id="IPR050095">
    <property type="entry name" value="ECF_ABC_transporter_ATP-bd"/>
</dbReference>
<evidence type="ECO:0000256" key="7">
    <source>
        <dbReference type="ARBA" id="ARBA00022967"/>
    </source>
</evidence>
<evidence type="ECO:0000256" key="1">
    <source>
        <dbReference type="ARBA" id="ARBA00004202"/>
    </source>
</evidence>
<dbReference type="PANTHER" id="PTHR43553">
    <property type="entry name" value="HEAVY METAL TRANSPORTER"/>
    <property type="match status" value="1"/>
</dbReference>
<keyword evidence="6 10" id="KW-0067">ATP-binding</keyword>
<dbReference type="InterPro" id="IPR015856">
    <property type="entry name" value="ABC_transpr_CbiO/EcfA_su"/>
</dbReference>
<dbReference type="InterPro" id="IPR017871">
    <property type="entry name" value="ABC_transporter-like_CS"/>
</dbReference>
<name>A0A5B7XYJ4_9MOLU</name>
<dbReference type="PANTHER" id="PTHR43553:SF27">
    <property type="entry name" value="ENERGY-COUPLING FACTOR TRANSPORTER ATP-BINDING PROTEIN ECFA2"/>
    <property type="match status" value="1"/>
</dbReference>
<keyword evidence="3" id="KW-0813">Transport</keyword>
<evidence type="ECO:0000256" key="6">
    <source>
        <dbReference type="ARBA" id="ARBA00022840"/>
    </source>
</evidence>
<evidence type="ECO:0000256" key="5">
    <source>
        <dbReference type="ARBA" id="ARBA00022741"/>
    </source>
</evidence>
<evidence type="ECO:0000256" key="2">
    <source>
        <dbReference type="ARBA" id="ARBA00005417"/>
    </source>
</evidence>
<dbReference type="AlphaFoldDB" id="A0A5B7XYJ4"/>
<comment type="subcellular location">
    <subcellularLocation>
        <location evidence="1">Cell membrane</location>
        <topology evidence="1">Peripheral membrane protein</topology>
    </subcellularLocation>
</comment>
<evidence type="ECO:0000259" key="9">
    <source>
        <dbReference type="PROSITE" id="PS50893"/>
    </source>
</evidence>
<comment type="similarity">
    <text evidence="2">Belongs to the ABC transporter superfamily.</text>
</comment>
<dbReference type="GO" id="GO:0043190">
    <property type="term" value="C:ATP-binding cassette (ABC) transporter complex"/>
    <property type="evidence" value="ECO:0007669"/>
    <property type="project" value="TreeGrafter"/>
</dbReference>
<reference evidence="10 11" key="1">
    <citation type="submission" date="2019-06" db="EMBL/GenBank/DDBJ databases">
        <title>Mycoplasma sp. 2F1A isolated from ostrich.</title>
        <authorList>
            <person name="Spergser J."/>
        </authorList>
    </citation>
    <scope>NUCLEOTIDE SEQUENCE [LARGE SCALE GENOMIC DNA]</scope>
    <source>
        <strain evidence="10 11">2F1A</strain>
    </source>
</reference>
<sequence length="292" mass="33757">MVKKLKSQWKIELKQAKKDFTIQFDRNYSNNLKNYYSDHKRALNDFLQEFKANNQTYKELDKYTYSKQIVNFSSKKKHLFDFSNNPKIIRKRIGAVFQFAEYQLFKNTIKEDIAFGPIAFGMDKIKAYQKAEECLELVGLGSEYLDRSPFELSGGQKRRVAIAGILAMDPDFMIFDEPTAGLDPVGVKEILEIISNLNKKGKTIINVTHDLDNVLHYAQRVLLLSEGELIKDSDPYDVLSDVVFLKQNNLQPPKLLEFVDKLRNKGIDVPKVLTEKQLAEFLNQYLKDKGVK</sequence>
<dbReference type="CDD" id="cd03225">
    <property type="entry name" value="ABC_cobalt_CbiO_domain1"/>
    <property type="match status" value="1"/>
</dbReference>
<evidence type="ECO:0000313" key="11">
    <source>
        <dbReference type="Proteomes" id="UP000305457"/>
    </source>
</evidence>
<organism evidence="10 11">
    <name type="scientific">Mycoplasma nasistruthionis</name>
    <dbReference type="NCBI Taxonomy" id="353852"/>
    <lineage>
        <taxon>Bacteria</taxon>
        <taxon>Bacillati</taxon>
        <taxon>Mycoplasmatota</taxon>
        <taxon>Mollicutes</taxon>
        <taxon>Mycoplasmataceae</taxon>
        <taxon>Mycoplasma</taxon>
    </lineage>
</organism>
<dbReference type="Pfam" id="PF00005">
    <property type="entry name" value="ABC_tran"/>
    <property type="match status" value="1"/>
</dbReference>
<dbReference type="PROSITE" id="PS00211">
    <property type="entry name" value="ABC_TRANSPORTER_1"/>
    <property type="match status" value="1"/>
</dbReference>
<dbReference type="OrthoDB" id="9784332at2"/>
<dbReference type="SUPFAM" id="SSF52540">
    <property type="entry name" value="P-loop containing nucleoside triphosphate hydrolases"/>
    <property type="match status" value="1"/>
</dbReference>
<evidence type="ECO:0000256" key="4">
    <source>
        <dbReference type="ARBA" id="ARBA00022475"/>
    </source>
</evidence>
<keyword evidence="7" id="KW-1278">Translocase</keyword>
<evidence type="ECO:0000313" key="10">
    <source>
        <dbReference type="EMBL" id="QCZ36963.1"/>
    </source>
</evidence>
<keyword evidence="8" id="KW-0472">Membrane</keyword>
<accession>A0A5B7XYJ4</accession>
<evidence type="ECO:0000256" key="3">
    <source>
        <dbReference type="ARBA" id="ARBA00022448"/>
    </source>
</evidence>
<dbReference type="PROSITE" id="PS50893">
    <property type="entry name" value="ABC_TRANSPORTER_2"/>
    <property type="match status" value="1"/>
</dbReference>
<dbReference type="KEGG" id="mnh:FG904_03060"/>
<dbReference type="GO" id="GO:0016887">
    <property type="term" value="F:ATP hydrolysis activity"/>
    <property type="evidence" value="ECO:0007669"/>
    <property type="project" value="InterPro"/>
</dbReference>
<gene>
    <name evidence="10" type="ORF">FG904_03060</name>
</gene>
<evidence type="ECO:0000256" key="8">
    <source>
        <dbReference type="ARBA" id="ARBA00023136"/>
    </source>
</evidence>
<keyword evidence="4" id="KW-1003">Cell membrane</keyword>
<dbReference type="EMBL" id="CP040825">
    <property type="protein sequence ID" value="QCZ36963.1"/>
    <property type="molecule type" value="Genomic_DNA"/>
</dbReference>